<feature type="transmembrane region" description="Helical" evidence="3">
    <location>
        <begin position="363"/>
        <end position="382"/>
    </location>
</feature>
<organism evidence="5 6">
    <name type="scientific">Microscilla marina ATCC 23134</name>
    <dbReference type="NCBI Taxonomy" id="313606"/>
    <lineage>
        <taxon>Bacteria</taxon>
        <taxon>Pseudomonadati</taxon>
        <taxon>Bacteroidota</taxon>
        <taxon>Cytophagia</taxon>
        <taxon>Cytophagales</taxon>
        <taxon>Microscillaceae</taxon>
        <taxon>Microscilla</taxon>
    </lineage>
</organism>
<dbReference type="SMART" id="SM00331">
    <property type="entry name" value="PP2C_SIG"/>
    <property type="match status" value="1"/>
</dbReference>
<feature type="transmembrane region" description="Helical" evidence="3">
    <location>
        <begin position="279"/>
        <end position="297"/>
    </location>
</feature>
<dbReference type="PANTHER" id="PTHR43156:SF9">
    <property type="entry name" value="HAMP DOMAIN-CONTAINING PROTEIN"/>
    <property type="match status" value="1"/>
</dbReference>
<reference evidence="5 6" key="1">
    <citation type="submission" date="2007-01" db="EMBL/GenBank/DDBJ databases">
        <authorList>
            <person name="Haygood M."/>
            <person name="Podell S."/>
            <person name="Anderson C."/>
            <person name="Hopkinson B."/>
            <person name="Roe K."/>
            <person name="Barbeau K."/>
            <person name="Gaasterland T."/>
            <person name="Ferriera S."/>
            <person name="Johnson J."/>
            <person name="Kravitz S."/>
            <person name="Beeson K."/>
            <person name="Sutton G."/>
            <person name="Rogers Y.-H."/>
            <person name="Friedman R."/>
            <person name="Frazier M."/>
            <person name="Venter J.C."/>
        </authorList>
    </citation>
    <scope>NUCLEOTIDE SEQUENCE [LARGE SCALE GENOMIC DNA]</scope>
    <source>
        <strain evidence="5 6">ATCC 23134</strain>
    </source>
</reference>
<keyword evidence="3" id="KW-0472">Membrane</keyword>
<keyword evidence="1" id="KW-0378">Hydrolase</keyword>
<proteinExistence type="predicted"/>
<dbReference type="InterPro" id="IPR036457">
    <property type="entry name" value="PPM-type-like_dom_sf"/>
</dbReference>
<dbReference type="Pfam" id="PF07228">
    <property type="entry name" value="SpoIIE"/>
    <property type="match status" value="1"/>
</dbReference>
<keyword evidence="6" id="KW-1185">Reference proteome</keyword>
<dbReference type="PANTHER" id="PTHR43156">
    <property type="entry name" value="STAGE II SPORULATION PROTEIN E-RELATED"/>
    <property type="match status" value="1"/>
</dbReference>
<feature type="transmembrane region" description="Helical" evidence="3">
    <location>
        <begin position="309"/>
        <end position="328"/>
    </location>
</feature>
<dbReference type="GO" id="GO:0016791">
    <property type="term" value="F:phosphatase activity"/>
    <property type="evidence" value="ECO:0007669"/>
    <property type="project" value="TreeGrafter"/>
</dbReference>
<protein>
    <submittedName>
        <fullName evidence="5">7TM diverse intracellular signalling domain protein</fullName>
    </submittedName>
</protein>
<comment type="caution">
    <text evidence="5">The sequence shown here is derived from an EMBL/GenBank/DDBJ whole genome shotgun (WGS) entry which is preliminary data.</text>
</comment>
<keyword evidence="2" id="KW-0175">Coiled coil</keyword>
<evidence type="ECO:0000313" key="5">
    <source>
        <dbReference type="EMBL" id="EAY27201.1"/>
    </source>
</evidence>
<feature type="domain" description="PPM-type phosphatase" evidence="4">
    <location>
        <begin position="502"/>
        <end position="737"/>
    </location>
</feature>
<dbReference type="AlphaFoldDB" id="A1ZQP6"/>
<dbReference type="InterPro" id="IPR001932">
    <property type="entry name" value="PPM-type_phosphatase-like_dom"/>
</dbReference>
<dbReference type="Pfam" id="PF07696">
    <property type="entry name" value="7TMR-DISMED2"/>
    <property type="match status" value="1"/>
</dbReference>
<dbReference type="eggNOG" id="COG2208">
    <property type="taxonomic scope" value="Bacteria"/>
</dbReference>
<evidence type="ECO:0000256" key="1">
    <source>
        <dbReference type="ARBA" id="ARBA00022801"/>
    </source>
</evidence>
<evidence type="ECO:0000256" key="2">
    <source>
        <dbReference type="SAM" id="Coils"/>
    </source>
</evidence>
<sequence>MFEYTNLVSTCLEMSVWRLKGLIKIKVLIMKRFKVLCIALWVVVLIITESVPALAQKTLYLDGSDRIIDVTPYVGFFTDTTHQITLQKIRTPEIQKRFKLNKQNNVNYGSNGGTVWFKLVLQGNPGQYVLELTNTSLQDLKFYTPIPNGHYHEAKRGTYDERAIKATSLLFKVSLLDNEPHTFYMRCHSQKVLMAPLYIGTAVAFIEKNHTKDLMHGMYFGLMIIMILYNLFIYVSTREVAYLYYVCYVVSLTLLTATMAGHSQEFLWPNHPTLDEYNFLLLVLIGYFSILFANRFLHTKRYAPRLRTASYWLHPCFTVVAVISFFDLNIALKLGQVFILITSLLLIAMGVKVALKKYAPARLYLLGWGSIFVTSSVASLSYANLLPINIDNIFFIEMGATGEVLLFSLALANRLNFYRKEQERTQQENERLVKEQNEHLEKEVERRTSEIEHQKEEIIAQAQVLEESIQHLHLAHNNIKSSIQYAKRIQLALLPPQTVLTKQGLNFFILYKPRDIVSGDFYWFAEVEKAGRKQLIIAVADCTGHGVPGAFMTIMGNDLLNQLVKERGMTDPAKILSALDHGVMNALGITSYPTKGHKKNQIQDGMDMALCLIDFETEKITFAGAKRPLYFFHKHQMQVIKGSKYPIGSTQYAQKSFEKHFLTFTKGDALYMLSDGYVDQFGGENNTKFMVKKFKNLLKEIEHLTMPAQKEFLERSLEDWKGFGKQTDDVLVLGLRF</sequence>
<dbReference type="OrthoDB" id="9783459at2"/>
<evidence type="ECO:0000313" key="6">
    <source>
        <dbReference type="Proteomes" id="UP000004095"/>
    </source>
</evidence>
<dbReference type="Proteomes" id="UP000004095">
    <property type="component" value="Unassembled WGS sequence"/>
</dbReference>
<dbReference type="EMBL" id="AAWS01000025">
    <property type="protein sequence ID" value="EAY27201.1"/>
    <property type="molecule type" value="Genomic_DNA"/>
</dbReference>
<feature type="transmembrane region" description="Helical" evidence="3">
    <location>
        <begin position="217"/>
        <end position="235"/>
    </location>
</feature>
<name>A1ZQP6_MICM2</name>
<gene>
    <name evidence="5" type="ORF">M23134_06511</name>
</gene>
<keyword evidence="3" id="KW-1133">Transmembrane helix</keyword>
<evidence type="ECO:0000256" key="3">
    <source>
        <dbReference type="SAM" id="Phobius"/>
    </source>
</evidence>
<dbReference type="InterPro" id="IPR052016">
    <property type="entry name" value="Bact_Sigma-Reg"/>
</dbReference>
<feature type="transmembrane region" description="Helical" evidence="3">
    <location>
        <begin position="242"/>
        <end position="259"/>
    </location>
</feature>
<accession>A1ZQP6</accession>
<evidence type="ECO:0000259" key="4">
    <source>
        <dbReference type="SMART" id="SM00331"/>
    </source>
</evidence>
<dbReference type="InterPro" id="IPR011622">
    <property type="entry name" value="7TMR_DISM_rcpt_extracell_dom2"/>
</dbReference>
<feature type="coiled-coil region" evidence="2">
    <location>
        <begin position="415"/>
        <end position="457"/>
    </location>
</feature>
<dbReference type="RefSeq" id="WP_002699851.1">
    <property type="nucleotide sequence ID" value="NZ_AAWS01000025.1"/>
</dbReference>
<dbReference type="InterPro" id="IPR011623">
    <property type="entry name" value="7TMR_DISM_rcpt_extracell_dom1"/>
</dbReference>
<keyword evidence="3" id="KW-0812">Transmembrane</keyword>
<feature type="transmembrane region" description="Helical" evidence="3">
    <location>
        <begin position="334"/>
        <end position="351"/>
    </location>
</feature>
<dbReference type="Gene3D" id="2.60.40.2380">
    <property type="match status" value="1"/>
</dbReference>
<dbReference type="Pfam" id="PF07695">
    <property type="entry name" value="7TMR-DISM_7TM"/>
    <property type="match status" value="1"/>
</dbReference>
<dbReference type="Gene3D" id="3.60.40.10">
    <property type="entry name" value="PPM-type phosphatase domain"/>
    <property type="match status" value="1"/>
</dbReference>